<evidence type="ECO:0000256" key="7">
    <source>
        <dbReference type="ARBA" id="ARBA00022737"/>
    </source>
</evidence>
<gene>
    <name evidence="24" type="primary">100633428</name>
</gene>
<dbReference type="InterPro" id="IPR000008">
    <property type="entry name" value="C2_dom"/>
</dbReference>
<evidence type="ECO:0000256" key="3">
    <source>
        <dbReference type="ARBA" id="ARBA00022527"/>
    </source>
</evidence>
<dbReference type="Proteomes" id="UP000007879">
    <property type="component" value="Unassembled WGS sequence"/>
</dbReference>
<accession>A0A1X7UYB3</accession>
<dbReference type="InterPro" id="IPR008271">
    <property type="entry name" value="Ser/Thr_kinase_AS"/>
</dbReference>
<sequence length="689" mass="78498">MAGAGGNPDTFTGLVSMTILEAQNLKSVTLPGGHKLSNKDFDPYCVVDFDDIYFGKTTHKTNTYCPVWNELVEEPVEDASRMQIALFHASTIPPNPFIAHVQVPVSEIRLTKEDEFTLELEPEGSIRFRIQFQEKWGSLAKKEFHVRSQVIKGHRGAVRRKIHIVNAHKFMATYLRQFTFCAHCRDFIWGLVNKQGYQCQVCSMVVHKRCHKSIITPCTGRKITEDEDTAKASARFSINVPHRFKVHNYKRPTFCSHCGSLLWGLYRQGLKCEACAINVHQRCEQFVAHSCGIDQVSLAKMMSQMGVSADQLSLSGSKRKSVTSVKSEENGPLKPPDIPAPVRQIKAPEPAALQKVVTLDDFKFLKVLGKGSFGKVLLAEMKNSDRVYAIKVLRKDVIQDDDIECVLTEKRVLALACRHPYLTSMHSCFQTEERLFFVMEYVNGGDLMFQIQRVRKFDEDRARFYSAEIILALLFLHNVGIIYRDLKLDNVLLDSDGHVKVADFGMCKENIKDGRLTSTFCGTPDYIAPEILEEKDYGSSVDWWALGILMYEMMAGQPPFEADNEDELFEAIRNDEVLYPVWLSREANSILRGFLTKNPARRLGCQPGIGERQIKIHAFFRTIDWEKLEKRQIPPPFKPQVRGKRDFSNFDADFITEEPRLTPIESSALDNISQTEFKDFTYTNAEFVA</sequence>
<dbReference type="Gene3D" id="2.60.40.150">
    <property type="entry name" value="C2 domain"/>
    <property type="match status" value="1"/>
</dbReference>
<evidence type="ECO:0000256" key="4">
    <source>
        <dbReference type="ARBA" id="ARBA00022553"/>
    </source>
</evidence>
<dbReference type="FunFam" id="3.30.200.20:FF:000080">
    <property type="entry name" value="Protein kinase C"/>
    <property type="match status" value="1"/>
</dbReference>
<dbReference type="InterPro" id="IPR000961">
    <property type="entry name" value="AGC-kinase_C"/>
</dbReference>
<dbReference type="InParanoid" id="A0A1X7UYB3"/>
<name>A0A1X7UYB3_AMPQE</name>
<evidence type="ECO:0000256" key="16">
    <source>
        <dbReference type="PIRSR" id="PIRSR000551-50"/>
    </source>
</evidence>
<comment type="catalytic activity">
    <reaction evidence="13 15">
        <text>L-threonyl-[protein] + ATP = O-phospho-L-threonyl-[protein] + ADP + H(+)</text>
        <dbReference type="Rhea" id="RHEA:46608"/>
        <dbReference type="Rhea" id="RHEA-COMP:11060"/>
        <dbReference type="Rhea" id="RHEA-COMP:11605"/>
        <dbReference type="ChEBI" id="CHEBI:15378"/>
        <dbReference type="ChEBI" id="CHEBI:30013"/>
        <dbReference type="ChEBI" id="CHEBI:30616"/>
        <dbReference type="ChEBI" id="CHEBI:61977"/>
        <dbReference type="ChEBI" id="CHEBI:456216"/>
        <dbReference type="EC" id="2.7.11.13"/>
    </reaction>
</comment>
<dbReference type="Pfam" id="PF00433">
    <property type="entry name" value="Pkinase_C"/>
    <property type="match status" value="1"/>
</dbReference>
<dbReference type="PROSITE" id="PS00107">
    <property type="entry name" value="PROTEIN_KINASE_ATP"/>
    <property type="match status" value="1"/>
</dbReference>
<comment type="catalytic activity">
    <reaction evidence="14">
        <text>L-seryl-[protein] + ATP = O-phospho-L-seryl-[protein] + ADP + H(+)</text>
        <dbReference type="Rhea" id="RHEA:17989"/>
        <dbReference type="Rhea" id="RHEA-COMP:9863"/>
        <dbReference type="Rhea" id="RHEA-COMP:11604"/>
        <dbReference type="ChEBI" id="CHEBI:15378"/>
        <dbReference type="ChEBI" id="CHEBI:29999"/>
        <dbReference type="ChEBI" id="CHEBI:30616"/>
        <dbReference type="ChEBI" id="CHEBI:83421"/>
        <dbReference type="ChEBI" id="CHEBI:456216"/>
        <dbReference type="EC" id="2.7.11.13"/>
    </reaction>
</comment>
<dbReference type="InterPro" id="IPR002219">
    <property type="entry name" value="PKC_DAG/PE"/>
</dbReference>
<dbReference type="CDD" id="cd05570">
    <property type="entry name" value="STKc_PKC"/>
    <property type="match status" value="1"/>
</dbReference>
<dbReference type="SUPFAM" id="SSF57889">
    <property type="entry name" value="Cysteine-rich domain"/>
    <property type="match status" value="2"/>
</dbReference>
<feature type="binding site" evidence="17 18">
    <location>
        <position position="391"/>
    </location>
    <ligand>
        <name>ATP</name>
        <dbReference type="ChEBI" id="CHEBI:30616"/>
    </ligand>
</feature>
<comment type="similarity">
    <text evidence="1 15">Belongs to the protein kinase superfamily. AGC Ser/Thr protein kinase family. PKC subfamily.</text>
</comment>
<keyword evidence="6" id="KW-0479">Metal-binding</keyword>
<dbReference type="PANTHER" id="PTHR24351">
    <property type="entry name" value="RIBOSOMAL PROTEIN S6 KINASE"/>
    <property type="match status" value="1"/>
</dbReference>
<dbReference type="PROSITE" id="PS51285">
    <property type="entry name" value="AGC_KINASE_CTER"/>
    <property type="match status" value="1"/>
</dbReference>
<dbReference type="PROSITE" id="PS50081">
    <property type="entry name" value="ZF_DAG_PE_2"/>
    <property type="match status" value="2"/>
</dbReference>
<dbReference type="InterPro" id="IPR011009">
    <property type="entry name" value="Kinase-like_dom_sf"/>
</dbReference>
<evidence type="ECO:0000256" key="10">
    <source>
        <dbReference type="ARBA" id="ARBA00022777"/>
    </source>
</evidence>
<keyword evidence="7" id="KW-0677">Repeat</keyword>
<dbReference type="Pfam" id="PF00168">
    <property type="entry name" value="C2"/>
    <property type="match status" value="1"/>
</dbReference>
<dbReference type="SMART" id="SM00109">
    <property type="entry name" value="C1"/>
    <property type="match status" value="2"/>
</dbReference>
<evidence type="ECO:0000256" key="19">
    <source>
        <dbReference type="SAM" id="MobiDB-lite"/>
    </source>
</evidence>
<evidence type="ECO:0000256" key="18">
    <source>
        <dbReference type="PROSITE-ProRule" id="PRU10141"/>
    </source>
</evidence>
<keyword evidence="4" id="KW-0597">Phosphoprotein</keyword>
<dbReference type="PROSITE" id="PS00479">
    <property type="entry name" value="ZF_DAG_PE_1"/>
    <property type="match status" value="1"/>
</dbReference>
<keyword evidence="9" id="KW-0863">Zinc-finger</keyword>
<evidence type="ECO:0000259" key="20">
    <source>
        <dbReference type="PROSITE" id="PS50004"/>
    </source>
</evidence>
<dbReference type="SUPFAM" id="SSF56112">
    <property type="entry name" value="Protein kinase-like (PK-like)"/>
    <property type="match status" value="1"/>
</dbReference>
<evidence type="ECO:0000256" key="6">
    <source>
        <dbReference type="ARBA" id="ARBA00022723"/>
    </source>
</evidence>
<dbReference type="CDD" id="cd20838">
    <property type="entry name" value="C1_nPKC_epsilon-like_rpt2"/>
    <property type="match status" value="1"/>
</dbReference>
<feature type="domain" description="AGC-kinase C-terminal" evidence="23">
    <location>
        <begin position="621"/>
        <end position="689"/>
    </location>
</feature>
<dbReference type="FunFam" id="3.30.60.20:FF:000003">
    <property type="entry name" value="Protein kinase C delta"/>
    <property type="match status" value="1"/>
</dbReference>
<dbReference type="GO" id="GO:0008270">
    <property type="term" value="F:zinc ion binding"/>
    <property type="evidence" value="ECO:0007669"/>
    <property type="project" value="UniProtKB-KW"/>
</dbReference>
<feature type="region of interest" description="Disordered" evidence="19">
    <location>
        <begin position="318"/>
        <end position="340"/>
    </location>
</feature>
<dbReference type="SUPFAM" id="SSF49562">
    <property type="entry name" value="C2 domain (Calcium/lipid-binding domain, CaLB)"/>
    <property type="match status" value="1"/>
</dbReference>
<dbReference type="GO" id="GO:0005524">
    <property type="term" value="F:ATP binding"/>
    <property type="evidence" value="ECO:0007669"/>
    <property type="project" value="UniProtKB-UniRule"/>
</dbReference>
<evidence type="ECO:0000256" key="14">
    <source>
        <dbReference type="ARBA" id="ARBA00047470"/>
    </source>
</evidence>
<dbReference type="EnsemblMetazoa" id="XM_003386437.3">
    <property type="protein sequence ID" value="XP_003386485.1"/>
    <property type="gene ID" value="LOC100633428"/>
</dbReference>
<dbReference type="Gene3D" id="1.10.510.10">
    <property type="entry name" value="Transferase(Phosphotransferase) domain 1"/>
    <property type="match status" value="1"/>
</dbReference>
<dbReference type="Gene3D" id="3.30.200.20">
    <property type="entry name" value="Phosphorylase Kinase, domain 1"/>
    <property type="match status" value="1"/>
</dbReference>
<dbReference type="PRINTS" id="PR00008">
    <property type="entry name" value="DAGPEDOMAIN"/>
</dbReference>
<dbReference type="GO" id="GO:0004697">
    <property type="term" value="F:diacylglycerol-dependent serine/threonine kinase activity"/>
    <property type="evidence" value="ECO:0007669"/>
    <property type="project" value="UniProtKB-EC"/>
</dbReference>
<dbReference type="InterPro" id="IPR046349">
    <property type="entry name" value="C1-like_sf"/>
</dbReference>
<evidence type="ECO:0000256" key="1">
    <source>
        <dbReference type="ARBA" id="ARBA00005490"/>
    </source>
</evidence>
<evidence type="ECO:0000313" key="25">
    <source>
        <dbReference type="Proteomes" id="UP000007879"/>
    </source>
</evidence>
<feature type="active site" description="Proton acceptor" evidence="16">
    <location>
        <position position="485"/>
    </location>
</feature>
<dbReference type="PIRSF" id="PIRSF000551">
    <property type="entry name" value="PKC_delta"/>
    <property type="match status" value="1"/>
</dbReference>
<dbReference type="Pfam" id="PF00069">
    <property type="entry name" value="Pkinase"/>
    <property type="match status" value="1"/>
</dbReference>
<evidence type="ECO:0000259" key="22">
    <source>
        <dbReference type="PROSITE" id="PS50081"/>
    </source>
</evidence>
<dbReference type="PROSITE" id="PS50011">
    <property type="entry name" value="PROTEIN_KINASE_DOM"/>
    <property type="match status" value="1"/>
</dbReference>
<dbReference type="AlphaFoldDB" id="A0A1X7UYB3"/>
<feature type="domain" description="C2" evidence="20">
    <location>
        <begin position="1"/>
        <end position="118"/>
    </location>
</feature>
<dbReference type="InterPro" id="IPR014376">
    <property type="entry name" value="Prot_kin_PKC_delta"/>
</dbReference>
<keyword evidence="5 15" id="KW-0808">Transferase</keyword>
<evidence type="ECO:0000256" key="2">
    <source>
        <dbReference type="ARBA" id="ARBA00012429"/>
    </source>
</evidence>
<evidence type="ECO:0000256" key="17">
    <source>
        <dbReference type="PIRSR" id="PIRSR000551-51"/>
    </source>
</evidence>
<dbReference type="eggNOG" id="KOG0694">
    <property type="taxonomic scope" value="Eukaryota"/>
</dbReference>
<evidence type="ECO:0000256" key="11">
    <source>
        <dbReference type="ARBA" id="ARBA00022833"/>
    </source>
</evidence>
<evidence type="ECO:0000256" key="13">
    <source>
        <dbReference type="ARBA" id="ARBA00047272"/>
    </source>
</evidence>
<dbReference type="InterPro" id="IPR020454">
    <property type="entry name" value="DAG/PE-bd"/>
</dbReference>
<evidence type="ECO:0000256" key="9">
    <source>
        <dbReference type="ARBA" id="ARBA00022771"/>
    </source>
</evidence>
<dbReference type="SMART" id="SM00133">
    <property type="entry name" value="S_TK_X"/>
    <property type="match status" value="1"/>
</dbReference>
<feature type="binding site" evidence="17">
    <location>
        <begin position="368"/>
        <end position="376"/>
    </location>
    <ligand>
        <name>ATP</name>
        <dbReference type="ChEBI" id="CHEBI:30616"/>
    </ligand>
</feature>
<dbReference type="InterPro" id="IPR017892">
    <property type="entry name" value="Pkinase_C"/>
</dbReference>
<evidence type="ECO:0000256" key="12">
    <source>
        <dbReference type="ARBA" id="ARBA00022840"/>
    </source>
</evidence>
<dbReference type="InterPro" id="IPR017441">
    <property type="entry name" value="Protein_kinase_ATP_BS"/>
</dbReference>
<evidence type="ECO:0000259" key="23">
    <source>
        <dbReference type="PROSITE" id="PS51285"/>
    </source>
</evidence>
<keyword evidence="10 15" id="KW-0418">Kinase</keyword>
<evidence type="ECO:0000313" key="24">
    <source>
        <dbReference type="EnsemblMetazoa" id="Aqu2.1.32509_001"/>
    </source>
</evidence>
<dbReference type="Pfam" id="PF00130">
    <property type="entry name" value="C1_1"/>
    <property type="match status" value="2"/>
</dbReference>
<dbReference type="PROSITE" id="PS00108">
    <property type="entry name" value="PROTEIN_KINASE_ST"/>
    <property type="match status" value="1"/>
</dbReference>
<dbReference type="OMA" id="QIMRCAV"/>
<proteinExistence type="inferred from homology"/>
<dbReference type="SMART" id="SM00239">
    <property type="entry name" value="C2"/>
    <property type="match status" value="1"/>
</dbReference>
<dbReference type="OrthoDB" id="63267at2759"/>
<feature type="domain" description="Phorbol-ester/DAG-type" evidence="22">
    <location>
        <begin position="241"/>
        <end position="291"/>
    </location>
</feature>
<evidence type="ECO:0000256" key="8">
    <source>
        <dbReference type="ARBA" id="ARBA00022741"/>
    </source>
</evidence>
<dbReference type="SMART" id="SM00220">
    <property type="entry name" value="S_TKc"/>
    <property type="match status" value="1"/>
</dbReference>
<dbReference type="InterPro" id="IPR000719">
    <property type="entry name" value="Prot_kinase_dom"/>
</dbReference>
<dbReference type="InterPro" id="IPR035892">
    <property type="entry name" value="C2_domain_sf"/>
</dbReference>
<dbReference type="EC" id="2.7.11.13" evidence="2 15"/>
<evidence type="ECO:0000259" key="21">
    <source>
        <dbReference type="PROSITE" id="PS50011"/>
    </source>
</evidence>
<reference evidence="25" key="1">
    <citation type="journal article" date="2010" name="Nature">
        <title>The Amphimedon queenslandica genome and the evolution of animal complexity.</title>
        <authorList>
            <person name="Srivastava M."/>
            <person name="Simakov O."/>
            <person name="Chapman J."/>
            <person name="Fahey B."/>
            <person name="Gauthier M.E."/>
            <person name="Mitros T."/>
            <person name="Richards G.S."/>
            <person name="Conaco C."/>
            <person name="Dacre M."/>
            <person name="Hellsten U."/>
            <person name="Larroux C."/>
            <person name="Putnam N.H."/>
            <person name="Stanke M."/>
            <person name="Adamska M."/>
            <person name="Darling A."/>
            <person name="Degnan S.M."/>
            <person name="Oakley T.H."/>
            <person name="Plachetzki D.C."/>
            <person name="Zhai Y."/>
            <person name="Adamski M."/>
            <person name="Calcino A."/>
            <person name="Cummins S.F."/>
            <person name="Goodstein D.M."/>
            <person name="Harris C."/>
            <person name="Jackson D.J."/>
            <person name="Leys S.P."/>
            <person name="Shu S."/>
            <person name="Woodcroft B.J."/>
            <person name="Vervoort M."/>
            <person name="Kosik K.S."/>
            <person name="Manning G."/>
            <person name="Degnan B.M."/>
            <person name="Rokhsar D.S."/>
        </authorList>
    </citation>
    <scope>NUCLEOTIDE SEQUENCE [LARGE SCALE GENOMIC DNA]</scope>
</reference>
<dbReference type="CDD" id="cd20835">
    <property type="entry name" value="C1_nPKC_epsilon-like_rpt1"/>
    <property type="match status" value="1"/>
</dbReference>
<organism evidence="24">
    <name type="scientific">Amphimedon queenslandica</name>
    <name type="common">Sponge</name>
    <dbReference type="NCBI Taxonomy" id="400682"/>
    <lineage>
        <taxon>Eukaryota</taxon>
        <taxon>Metazoa</taxon>
        <taxon>Porifera</taxon>
        <taxon>Demospongiae</taxon>
        <taxon>Heteroscleromorpha</taxon>
        <taxon>Haplosclerida</taxon>
        <taxon>Niphatidae</taxon>
        <taxon>Amphimedon</taxon>
    </lineage>
</organism>
<dbReference type="FunCoup" id="A0A1X7UYB3">
    <property type="interactions" value="74"/>
</dbReference>
<keyword evidence="8 15" id="KW-0547">Nucleotide-binding</keyword>
<evidence type="ECO:0000256" key="15">
    <source>
        <dbReference type="PIRNR" id="PIRNR000551"/>
    </source>
</evidence>
<dbReference type="EnsemblMetazoa" id="Aqu2.1.32509_001">
    <property type="protein sequence ID" value="Aqu2.1.32509_001"/>
    <property type="gene ID" value="Aqu2.1.32509"/>
</dbReference>
<dbReference type="STRING" id="400682.A0A1X7UYB3"/>
<evidence type="ECO:0000256" key="5">
    <source>
        <dbReference type="ARBA" id="ARBA00022679"/>
    </source>
</evidence>
<protein>
    <recommendedName>
        <fullName evidence="2 15">Protein kinase C</fullName>
        <ecNumber evidence="2 15">2.7.11.13</ecNumber>
    </recommendedName>
</protein>
<keyword evidence="12 15" id="KW-0067">ATP-binding</keyword>
<dbReference type="FunFam" id="1.10.510.10:FF:000126">
    <property type="entry name" value="Protein kinase C epsilon"/>
    <property type="match status" value="1"/>
</dbReference>
<feature type="domain" description="Protein kinase" evidence="21">
    <location>
        <begin position="362"/>
        <end position="620"/>
    </location>
</feature>
<feature type="domain" description="Phorbol-ester/DAG-type" evidence="22">
    <location>
        <begin position="167"/>
        <end position="218"/>
    </location>
</feature>
<dbReference type="KEGG" id="aqu:100633428"/>
<reference evidence="24" key="2">
    <citation type="submission" date="2017-05" db="UniProtKB">
        <authorList>
            <consortium name="EnsemblMetazoa"/>
        </authorList>
    </citation>
    <scope>IDENTIFICATION</scope>
</reference>
<keyword evidence="3 15" id="KW-0723">Serine/threonine-protein kinase</keyword>
<keyword evidence="11" id="KW-0862">Zinc</keyword>
<dbReference type="Gene3D" id="3.30.60.20">
    <property type="match status" value="2"/>
</dbReference>
<keyword evidence="25" id="KW-1185">Reference proteome</keyword>
<dbReference type="PROSITE" id="PS50004">
    <property type="entry name" value="C2"/>
    <property type="match status" value="1"/>
</dbReference>